<evidence type="ECO:0000259" key="2">
    <source>
        <dbReference type="SMART" id="SM00460"/>
    </source>
</evidence>
<dbReference type="RefSeq" id="WP_014812359.1">
    <property type="nucleotide sequence ID" value="NC_018025.1"/>
</dbReference>
<protein>
    <submittedName>
        <fullName evidence="3">Transglutaminase-like enzyme, predicted cysteine protease</fullName>
    </submittedName>
</protein>
<keyword evidence="1" id="KW-0472">Membrane</keyword>
<evidence type="ECO:0000256" key="1">
    <source>
        <dbReference type="SAM" id="Phobius"/>
    </source>
</evidence>
<dbReference type="AlphaFoldDB" id="I4CCF8"/>
<keyword evidence="4" id="KW-1185">Reference proteome</keyword>
<dbReference type="SMART" id="SM00460">
    <property type="entry name" value="TGc"/>
    <property type="match status" value="1"/>
</dbReference>
<reference evidence="4" key="1">
    <citation type="submission" date="2012-06" db="EMBL/GenBank/DDBJ databases">
        <title>Complete sequence of chromosome of Desulfomonile tiedjei DSM 6799.</title>
        <authorList>
            <person name="Lucas S."/>
            <person name="Copeland A."/>
            <person name="Lapidus A."/>
            <person name="Glavina del Rio T."/>
            <person name="Dalin E."/>
            <person name="Tice H."/>
            <person name="Bruce D."/>
            <person name="Goodwin L."/>
            <person name="Pitluck S."/>
            <person name="Peters L."/>
            <person name="Ovchinnikova G."/>
            <person name="Zeytun A."/>
            <person name="Lu M."/>
            <person name="Kyrpides N."/>
            <person name="Mavromatis K."/>
            <person name="Ivanova N."/>
            <person name="Brettin T."/>
            <person name="Detter J.C."/>
            <person name="Han C."/>
            <person name="Larimer F."/>
            <person name="Land M."/>
            <person name="Hauser L."/>
            <person name="Markowitz V."/>
            <person name="Cheng J.-F."/>
            <person name="Hugenholtz P."/>
            <person name="Woyke T."/>
            <person name="Wu D."/>
            <person name="Spring S."/>
            <person name="Schroeder M."/>
            <person name="Brambilla E."/>
            <person name="Klenk H.-P."/>
            <person name="Eisen J.A."/>
        </authorList>
    </citation>
    <scope>NUCLEOTIDE SEQUENCE [LARGE SCALE GENOMIC DNA]</scope>
    <source>
        <strain evidence="4">ATCC 49306 / DSM 6799 / DCB-1</strain>
    </source>
</reference>
<evidence type="ECO:0000313" key="3">
    <source>
        <dbReference type="EMBL" id="AFM27249.1"/>
    </source>
</evidence>
<dbReference type="eggNOG" id="COG1305">
    <property type="taxonomic scope" value="Bacteria"/>
</dbReference>
<keyword evidence="1" id="KW-1133">Transmembrane helix</keyword>
<name>I4CCF8_DESTA</name>
<gene>
    <name evidence="3" type="ordered locus">Desti_4625</name>
</gene>
<dbReference type="HOGENOM" id="CLU_040402_0_0_7"/>
<dbReference type="Pfam" id="PF01841">
    <property type="entry name" value="Transglut_core"/>
    <property type="match status" value="1"/>
</dbReference>
<dbReference type="InterPro" id="IPR038765">
    <property type="entry name" value="Papain-like_cys_pep_sf"/>
</dbReference>
<keyword evidence="3" id="KW-0378">Hydrolase</keyword>
<accession>I4CCF8</accession>
<dbReference type="GO" id="GO:0008233">
    <property type="term" value="F:peptidase activity"/>
    <property type="evidence" value="ECO:0007669"/>
    <property type="project" value="UniProtKB-KW"/>
</dbReference>
<dbReference type="PANTHER" id="PTHR33490">
    <property type="entry name" value="BLR5614 PROTEIN-RELATED"/>
    <property type="match status" value="1"/>
</dbReference>
<evidence type="ECO:0000313" key="4">
    <source>
        <dbReference type="Proteomes" id="UP000006055"/>
    </source>
</evidence>
<dbReference type="PANTHER" id="PTHR33490:SF3">
    <property type="entry name" value="CONSERVED INTEGRAL MEMBRANE PROTEIN"/>
    <property type="match status" value="1"/>
</dbReference>
<dbReference type="STRING" id="706587.Desti_4625"/>
<dbReference type="PROSITE" id="PS51257">
    <property type="entry name" value="PROKAR_LIPOPROTEIN"/>
    <property type="match status" value="1"/>
</dbReference>
<dbReference type="SUPFAM" id="SSF54001">
    <property type="entry name" value="Cysteine proteinases"/>
    <property type="match status" value="1"/>
</dbReference>
<keyword evidence="1" id="KW-0812">Transmembrane</keyword>
<dbReference type="GO" id="GO:0006508">
    <property type="term" value="P:proteolysis"/>
    <property type="evidence" value="ECO:0007669"/>
    <property type="project" value="UniProtKB-KW"/>
</dbReference>
<dbReference type="Gene3D" id="3.10.620.30">
    <property type="match status" value="1"/>
</dbReference>
<dbReference type="OrthoDB" id="9790856at2"/>
<dbReference type="InterPro" id="IPR002931">
    <property type="entry name" value="Transglutaminase-like"/>
</dbReference>
<dbReference type="Proteomes" id="UP000006055">
    <property type="component" value="Chromosome"/>
</dbReference>
<dbReference type="KEGG" id="dti:Desti_4625"/>
<keyword evidence="3" id="KW-0645">Protease</keyword>
<feature type="transmembrane region" description="Helical" evidence="1">
    <location>
        <begin position="12"/>
        <end position="32"/>
    </location>
</feature>
<proteinExistence type="predicted"/>
<feature type="domain" description="Transglutaminase-like" evidence="2">
    <location>
        <begin position="396"/>
        <end position="456"/>
    </location>
</feature>
<organism evidence="3 4">
    <name type="scientific">Desulfomonile tiedjei (strain ATCC 49306 / DSM 6799 / DCB-1)</name>
    <dbReference type="NCBI Taxonomy" id="706587"/>
    <lineage>
        <taxon>Bacteria</taxon>
        <taxon>Pseudomonadati</taxon>
        <taxon>Thermodesulfobacteriota</taxon>
        <taxon>Desulfomonilia</taxon>
        <taxon>Desulfomonilales</taxon>
        <taxon>Desulfomonilaceae</taxon>
        <taxon>Desulfomonile</taxon>
    </lineage>
</organism>
<sequence>MPFFSMRPSNRFNPYVTGIIVACWLILVGYLVKDQFLEASATVSDSFRFSTVETDDWFIIRIAGAFGGFGRSRQFKGDSGWRIRDDLNISLNLQGQVKPVRISNEAEVDQDFRLISFRLRVSSGIVSFDQKGYMSGRDLIIDIPKFQGGGTKKIKLAEVPRMSRSLGLPVPLTGLQVGDDIRLPIFDPLDGNKWDAAIKVLEKADVEIGDKKIPAWRVRATFRSVEVIMWIDDQGRLLKGRMPLNIMVVRSDKNEIQRELRASRDLPDLVAMTSVPLEGTIPEPDKLQRIKLQIQGITGVALPSDSRQKISGTEIELTRQDLPVSSYALPNKDPRMGRYLMPSRFIRSDSPEIIRKAQEIVGNETDPVKAALLVNSWVFKNLKKVPTPAVPDAFSVLQMGQGDCNEHAVLAASFARAIGLPAQIAVGLIYSEGGFFYHAWVEYWTGSSWLAADPLMDKAPIPPLYIALLHGDVDKHVNVMAFLGELKLKVLDITVMPGKEVSLSR</sequence>
<dbReference type="EMBL" id="CP003360">
    <property type="protein sequence ID" value="AFM27249.1"/>
    <property type="molecule type" value="Genomic_DNA"/>
</dbReference>